<dbReference type="EC" id="2.7.11.1" evidence="1"/>
<evidence type="ECO:0000313" key="11">
    <source>
        <dbReference type="EnsemblPlants" id="AUR62029697-RA:cds"/>
    </source>
</evidence>
<evidence type="ECO:0000256" key="4">
    <source>
        <dbReference type="ARBA" id="ARBA00022737"/>
    </source>
</evidence>
<dbReference type="FunFam" id="1.25.10.10:FF:000223">
    <property type="entry name" value="Serine/threonine-protein kinase TIO"/>
    <property type="match status" value="1"/>
</dbReference>
<dbReference type="InterPro" id="IPR011989">
    <property type="entry name" value="ARM-like"/>
</dbReference>
<sequence length="1052" mass="115723">MGVENYHVIELVGEGSFGKVYKGRRKYTGQILKKLKHENIIEMLDSFETAEEFCVVSEFAQGELFQILEDDKCLTEAQVQAIAKQLVKALHYLHSNRIIHRDMKPQNILICSGSTVKLCDFGFARAMSTKTVVLHSVKCTPLYMAPELVREQPYNHSVDLWSLGVILRGALHNTIQSLRILSNLVAAEAVTSTCVDEIIFDLLGLTSSLMREKSNDLCDLIAKTLYIIRILIDGSGLSSGTSYFTQWVALVELHSQELDFSAPVNLIETSKQILVHAKSSNLVECLCMSLKTAGTNHLGSDNFLIAASEGCRALWCLVDALENLSLKEKSRAFPLTSFRRHLLVQNNNTDCDRLPDIGTGSEKVVEAIAKAFLNFKPVRAVMRYCLHQCAEEVLLAAIQLLLRCCMHSEIVPSILCGLPRSFPVEAVINGGGDEALVSDIFSLISLCGSYLNEDSGEANGLKCKYTDLNGLVLHSCLLLATIAQSFHSVGRNSTGLILTTSSEKQQSRLSSLARLFSSRGVIASFEPHRESTMLAFASILSMESGTSVAPSISDIAMPYIPCISALCDYLKMNHKDDLEINHTTTNYMLSPWHGLRDGWVGLLKTKLRWGGQLAIKQFCATGTPQFLLDLLWKNLVDSQAKDHLQDLMGLSPVGVVWAVSCLSHCLTCSALIRSWSGPGGGKNGVRDIINVTIEFLAFPFIAIENAFGISSASASMNSGFLLNVSSPGANVYWEDEDIMKAIKESMEKYAGILVESGVPIRILQCADVLGMEDTKRPVAFLGKMIRCKTLAVNLVGKGMLEAARMRRLLDGSCPKEVIRDMLVIVSDLARMHVGFYKYIERANIVIRIKELLASNDPTFRAKACSAVANMCRHSSYFYESLARHGIINLLIDRCIDSDKHTKKFACFAIGNAAFHNDSLYEELRRSISHLTNLLLLPEEDITKLNAAGALGNLVRYSNLLCEDIVSHGAIQALLKLVSDCSKLAWNSPSADANNESPLKNALFALKMCADYSPSRNIICLSESFQVIVQLQKSSESTMAEYARIICSKAGGA</sequence>
<feature type="domain" description="Protein kinase" evidence="10">
    <location>
        <begin position="6"/>
        <end position="227"/>
    </location>
</feature>
<keyword evidence="2" id="KW-0723">Serine/threonine-protein kinase</keyword>
<evidence type="ECO:0000256" key="9">
    <source>
        <dbReference type="ARBA" id="ARBA00048679"/>
    </source>
</evidence>
<protein>
    <recommendedName>
        <fullName evidence="1">non-specific serine/threonine protein kinase</fullName>
        <ecNumber evidence="1">2.7.11.1</ecNumber>
    </recommendedName>
</protein>
<dbReference type="Proteomes" id="UP000596660">
    <property type="component" value="Unplaced"/>
</dbReference>
<proteinExistence type="predicted"/>
<keyword evidence="4" id="KW-0677">Repeat</keyword>
<dbReference type="Gene3D" id="1.10.510.10">
    <property type="entry name" value="Transferase(Phosphotransferase) domain 1"/>
    <property type="match status" value="1"/>
</dbReference>
<comment type="catalytic activity">
    <reaction evidence="9">
        <text>L-seryl-[protein] + ATP = O-phospho-L-seryl-[protein] + ADP + H(+)</text>
        <dbReference type="Rhea" id="RHEA:17989"/>
        <dbReference type="Rhea" id="RHEA-COMP:9863"/>
        <dbReference type="Rhea" id="RHEA-COMP:11604"/>
        <dbReference type="ChEBI" id="CHEBI:15378"/>
        <dbReference type="ChEBI" id="CHEBI:29999"/>
        <dbReference type="ChEBI" id="CHEBI:30616"/>
        <dbReference type="ChEBI" id="CHEBI:83421"/>
        <dbReference type="ChEBI" id="CHEBI:456216"/>
        <dbReference type="EC" id="2.7.11.1"/>
    </reaction>
</comment>
<dbReference type="SUPFAM" id="SSF56112">
    <property type="entry name" value="Protein kinase-like (PK-like)"/>
    <property type="match status" value="1"/>
</dbReference>
<keyword evidence="6" id="KW-0418">Kinase</keyword>
<dbReference type="GO" id="GO:0004674">
    <property type="term" value="F:protein serine/threonine kinase activity"/>
    <property type="evidence" value="ECO:0007669"/>
    <property type="project" value="UniProtKB-KW"/>
</dbReference>
<evidence type="ECO:0000256" key="8">
    <source>
        <dbReference type="ARBA" id="ARBA00047899"/>
    </source>
</evidence>
<reference evidence="11" key="2">
    <citation type="submission" date="2021-03" db="UniProtKB">
        <authorList>
            <consortium name="EnsemblPlants"/>
        </authorList>
    </citation>
    <scope>IDENTIFICATION</scope>
</reference>
<dbReference type="InterPro" id="IPR008271">
    <property type="entry name" value="Ser/Thr_kinase_AS"/>
</dbReference>
<evidence type="ECO:0000256" key="1">
    <source>
        <dbReference type="ARBA" id="ARBA00012513"/>
    </source>
</evidence>
<dbReference type="GO" id="GO:0005737">
    <property type="term" value="C:cytoplasm"/>
    <property type="evidence" value="ECO:0007669"/>
    <property type="project" value="TreeGrafter"/>
</dbReference>
<keyword evidence="5" id="KW-0547">Nucleotide-binding</keyword>
<dbReference type="GO" id="GO:0005524">
    <property type="term" value="F:ATP binding"/>
    <property type="evidence" value="ECO:0007669"/>
    <property type="project" value="UniProtKB-KW"/>
</dbReference>
<dbReference type="InterPro" id="IPR016024">
    <property type="entry name" value="ARM-type_fold"/>
</dbReference>
<evidence type="ECO:0000256" key="5">
    <source>
        <dbReference type="ARBA" id="ARBA00022741"/>
    </source>
</evidence>
<organism evidence="11 12">
    <name type="scientific">Chenopodium quinoa</name>
    <name type="common">Quinoa</name>
    <dbReference type="NCBI Taxonomy" id="63459"/>
    <lineage>
        <taxon>Eukaryota</taxon>
        <taxon>Viridiplantae</taxon>
        <taxon>Streptophyta</taxon>
        <taxon>Embryophyta</taxon>
        <taxon>Tracheophyta</taxon>
        <taxon>Spermatophyta</taxon>
        <taxon>Magnoliopsida</taxon>
        <taxon>eudicotyledons</taxon>
        <taxon>Gunneridae</taxon>
        <taxon>Pentapetalae</taxon>
        <taxon>Caryophyllales</taxon>
        <taxon>Chenopodiaceae</taxon>
        <taxon>Chenopodioideae</taxon>
        <taxon>Atripliceae</taxon>
        <taxon>Chenopodium</taxon>
    </lineage>
</organism>
<dbReference type="PANTHER" id="PTHR22983">
    <property type="entry name" value="PROTEIN KINASE RELATED"/>
    <property type="match status" value="1"/>
</dbReference>
<dbReference type="SUPFAM" id="SSF48371">
    <property type="entry name" value="ARM repeat"/>
    <property type="match status" value="1"/>
</dbReference>
<dbReference type="InterPro" id="IPR011009">
    <property type="entry name" value="Kinase-like_dom_sf"/>
</dbReference>
<name>A0A803MHU9_CHEQI</name>
<dbReference type="EnsemblPlants" id="AUR62029697-RA">
    <property type="protein sequence ID" value="AUR62029697-RA:cds"/>
    <property type="gene ID" value="AUR62029697"/>
</dbReference>
<keyword evidence="3" id="KW-0808">Transferase</keyword>
<dbReference type="Pfam" id="PF00069">
    <property type="entry name" value="Pkinase"/>
    <property type="match status" value="1"/>
</dbReference>
<evidence type="ECO:0000256" key="2">
    <source>
        <dbReference type="ARBA" id="ARBA00022527"/>
    </source>
</evidence>
<keyword evidence="12" id="KW-1185">Reference proteome</keyword>
<dbReference type="AlphaFoldDB" id="A0A803MHU9"/>
<dbReference type="OMA" id="MTTHFKN"/>
<dbReference type="PROSITE" id="PS00108">
    <property type="entry name" value="PROTEIN_KINASE_ST"/>
    <property type="match status" value="1"/>
</dbReference>
<evidence type="ECO:0000256" key="3">
    <source>
        <dbReference type="ARBA" id="ARBA00022679"/>
    </source>
</evidence>
<evidence type="ECO:0000256" key="6">
    <source>
        <dbReference type="ARBA" id="ARBA00022777"/>
    </source>
</evidence>
<dbReference type="PANTHER" id="PTHR22983:SF6">
    <property type="entry name" value="SERINE_THREONINE-PROTEIN KINASE 36"/>
    <property type="match status" value="1"/>
</dbReference>
<dbReference type="InterPro" id="IPR000719">
    <property type="entry name" value="Prot_kinase_dom"/>
</dbReference>
<reference evidence="11" key="1">
    <citation type="journal article" date="2017" name="Nature">
        <title>The genome of Chenopodium quinoa.</title>
        <authorList>
            <person name="Jarvis D.E."/>
            <person name="Ho Y.S."/>
            <person name="Lightfoot D.J."/>
            <person name="Schmoeckel S.M."/>
            <person name="Li B."/>
            <person name="Borm T.J.A."/>
            <person name="Ohyanagi H."/>
            <person name="Mineta K."/>
            <person name="Michell C.T."/>
            <person name="Saber N."/>
            <person name="Kharbatia N.M."/>
            <person name="Rupper R.R."/>
            <person name="Sharp A.R."/>
            <person name="Dally N."/>
            <person name="Boughton B.A."/>
            <person name="Woo Y.H."/>
            <person name="Gao G."/>
            <person name="Schijlen E.G.W.M."/>
            <person name="Guo X."/>
            <person name="Momin A.A."/>
            <person name="Negrao S."/>
            <person name="Al-Babili S."/>
            <person name="Gehring C."/>
            <person name="Roessner U."/>
            <person name="Jung C."/>
            <person name="Murphy K."/>
            <person name="Arold S.T."/>
            <person name="Gojobori T."/>
            <person name="van der Linden C.G."/>
            <person name="van Loo E.N."/>
            <person name="Jellen E.N."/>
            <person name="Maughan P.J."/>
            <person name="Tester M."/>
        </authorList>
    </citation>
    <scope>NUCLEOTIDE SEQUENCE [LARGE SCALE GENOMIC DNA]</scope>
    <source>
        <strain evidence="11">cv. PI 614886</strain>
    </source>
</reference>
<dbReference type="Gramene" id="AUR62029697-RA">
    <property type="protein sequence ID" value="AUR62029697-RA:cds"/>
    <property type="gene ID" value="AUR62029697"/>
</dbReference>
<dbReference type="InterPro" id="IPR000225">
    <property type="entry name" value="Armadillo"/>
</dbReference>
<evidence type="ECO:0000259" key="10">
    <source>
        <dbReference type="PROSITE" id="PS50011"/>
    </source>
</evidence>
<keyword evidence="7" id="KW-0067">ATP-binding</keyword>
<dbReference type="PROSITE" id="PS50011">
    <property type="entry name" value="PROTEIN_KINASE_DOM"/>
    <property type="match status" value="1"/>
</dbReference>
<evidence type="ECO:0000256" key="7">
    <source>
        <dbReference type="ARBA" id="ARBA00022840"/>
    </source>
</evidence>
<dbReference type="SMART" id="SM00185">
    <property type="entry name" value="ARM"/>
    <property type="match status" value="3"/>
</dbReference>
<accession>A0A803MHU9</accession>
<comment type="catalytic activity">
    <reaction evidence="8">
        <text>L-threonyl-[protein] + ATP = O-phospho-L-threonyl-[protein] + ADP + H(+)</text>
        <dbReference type="Rhea" id="RHEA:46608"/>
        <dbReference type="Rhea" id="RHEA-COMP:11060"/>
        <dbReference type="Rhea" id="RHEA-COMP:11605"/>
        <dbReference type="ChEBI" id="CHEBI:15378"/>
        <dbReference type="ChEBI" id="CHEBI:30013"/>
        <dbReference type="ChEBI" id="CHEBI:30616"/>
        <dbReference type="ChEBI" id="CHEBI:61977"/>
        <dbReference type="ChEBI" id="CHEBI:456216"/>
        <dbReference type="EC" id="2.7.11.1"/>
    </reaction>
</comment>
<dbReference type="SMART" id="SM00220">
    <property type="entry name" value="S_TKc"/>
    <property type="match status" value="1"/>
</dbReference>
<evidence type="ECO:0000313" key="12">
    <source>
        <dbReference type="Proteomes" id="UP000596660"/>
    </source>
</evidence>
<dbReference type="Gene3D" id="1.25.10.10">
    <property type="entry name" value="Leucine-rich Repeat Variant"/>
    <property type="match status" value="1"/>
</dbReference>